<comment type="caution">
    <text evidence="3">The sequence shown here is derived from an EMBL/GenBank/DDBJ whole genome shotgun (WGS) entry which is preliminary data.</text>
</comment>
<feature type="domain" description="DUF6593" evidence="2">
    <location>
        <begin position="158"/>
        <end position="319"/>
    </location>
</feature>
<feature type="region of interest" description="Disordered" evidence="1">
    <location>
        <begin position="96"/>
        <end position="127"/>
    </location>
</feature>
<keyword evidence="4" id="KW-1185">Reference proteome</keyword>
<name>A0A8H5GCL2_9AGAR</name>
<feature type="compositionally biased region" description="Polar residues" evidence="1">
    <location>
        <begin position="98"/>
        <end position="120"/>
    </location>
</feature>
<feature type="compositionally biased region" description="Low complexity" evidence="1">
    <location>
        <begin position="63"/>
        <end position="78"/>
    </location>
</feature>
<dbReference type="InterPro" id="IPR046528">
    <property type="entry name" value="DUF6593"/>
</dbReference>
<feature type="compositionally biased region" description="Pro residues" evidence="1">
    <location>
        <begin position="31"/>
        <end position="42"/>
    </location>
</feature>
<protein>
    <recommendedName>
        <fullName evidence="2">DUF6593 domain-containing protein</fullName>
    </recommendedName>
</protein>
<dbReference type="EMBL" id="JAACJO010000002">
    <property type="protein sequence ID" value="KAF5362487.1"/>
    <property type="molecule type" value="Genomic_DNA"/>
</dbReference>
<evidence type="ECO:0000256" key="1">
    <source>
        <dbReference type="SAM" id="MobiDB-lite"/>
    </source>
</evidence>
<evidence type="ECO:0000259" key="2">
    <source>
        <dbReference type="Pfam" id="PF20236"/>
    </source>
</evidence>
<accession>A0A8H5GCL2</accession>
<reference evidence="3 4" key="1">
    <citation type="journal article" date="2020" name="ISME J.">
        <title>Uncovering the hidden diversity of litter-decomposition mechanisms in mushroom-forming fungi.</title>
        <authorList>
            <person name="Floudas D."/>
            <person name="Bentzer J."/>
            <person name="Ahren D."/>
            <person name="Johansson T."/>
            <person name="Persson P."/>
            <person name="Tunlid A."/>
        </authorList>
    </citation>
    <scope>NUCLEOTIDE SEQUENCE [LARGE SCALE GENOMIC DNA]</scope>
    <source>
        <strain evidence="3 4">CBS 146.42</strain>
    </source>
</reference>
<dbReference type="OrthoDB" id="3174721at2759"/>
<sequence length="324" mass="35556">MNIALSRMSRLISKSSRRALNQDPHNRVPEEPSPPYVDPSPGPSSSSTRPAVPSNGISVPTGSFPTPSSSLLASPPNSLSPSPYMIPSEPVVLAWTPPSASNAEPELSNETVNTEPQTPNEAPPGYDIARTPVVPVKYQFSNLGPSCMVLLPPAEAPDTRPVYHIAVSSNCFIPFSHITTIVRGGSPDGEVVGDFEMGNLVKTSLRKGPTIYIREQEYKMSDLIHTFGGSKRWMWKPPQEEQALGKQKFEWVFPRTSGEAIPCKLSLPPYTLLATYSPHLDLRQRGRPAQLPTLEVTPAGHKYFDEIVFSLLIIEGKRHQRTDL</sequence>
<dbReference type="Proteomes" id="UP000559027">
    <property type="component" value="Unassembled WGS sequence"/>
</dbReference>
<dbReference type="Pfam" id="PF20236">
    <property type="entry name" value="DUF6593"/>
    <property type="match status" value="1"/>
</dbReference>
<evidence type="ECO:0000313" key="4">
    <source>
        <dbReference type="Proteomes" id="UP000559027"/>
    </source>
</evidence>
<organism evidence="3 4">
    <name type="scientific">Leucocoprinus leucothites</name>
    <dbReference type="NCBI Taxonomy" id="201217"/>
    <lineage>
        <taxon>Eukaryota</taxon>
        <taxon>Fungi</taxon>
        <taxon>Dikarya</taxon>
        <taxon>Basidiomycota</taxon>
        <taxon>Agaricomycotina</taxon>
        <taxon>Agaricomycetes</taxon>
        <taxon>Agaricomycetidae</taxon>
        <taxon>Agaricales</taxon>
        <taxon>Agaricineae</taxon>
        <taxon>Agaricaceae</taxon>
        <taxon>Leucocoprinus</taxon>
    </lineage>
</organism>
<proteinExistence type="predicted"/>
<evidence type="ECO:0000313" key="3">
    <source>
        <dbReference type="EMBL" id="KAF5362487.1"/>
    </source>
</evidence>
<gene>
    <name evidence="3" type="ORF">D9756_002713</name>
</gene>
<feature type="region of interest" description="Disordered" evidence="1">
    <location>
        <begin position="1"/>
        <end position="78"/>
    </location>
</feature>
<dbReference type="AlphaFoldDB" id="A0A8H5GCL2"/>